<organism evidence="12 13">
    <name type="scientific">Dimorphilus gyrociliatus</name>
    <dbReference type="NCBI Taxonomy" id="2664684"/>
    <lineage>
        <taxon>Eukaryota</taxon>
        <taxon>Metazoa</taxon>
        <taxon>Spiralia</taxon>
        <taxon>Lophotrochozoa</taxon>
        <taxon>Annelida</taxon>
        <taxon>Polychaeta</taxon>
        <taxon>Polychaeta incertae sedis</taxon>
        <taxon>Dinophilidae</taxon>
        <taxon>Dimorphilus</taxon>
    </lineage>
</organism>
<dbReference type="InterPro" id="IPR039242">
    <property type="entry name" value="MED9_metazoa"/>
</dbReference>
<evidence type="ECO:0000256" key="8">
    <source>
        <dbReference type="ARBA" id="ARBA00023242"/>
    </source>
</evidence>
<keyword evidence="6 11" id="KW-0010">Activator</keyword>
<comment type="function">
    <text evidence="9 11">Component of the Mediator complex, a coactivator involved in the regulated transcription of nearly all RNA polymerase II-dependent genes. Mediator functions as a bridge to convey information from gene-specific regulatory proteins to the basal RNA polymerase II transcription machinery. Mediator is recruited to promoters by direct interactions with regulatory proteins and serves as a scaffold for the assembly of a functional preinitiation complex with RNA polymerase II and the general transcription factors.</text>
</comment>
<dbReference type="InterPro" id="IPR037212">
    <property type="entry name" value="Med7/Med21-like"/>
</dbReference>
<evidence type="ECO:0000256" key="7">
    <source>
        <dbReference type="ARBA" id="ARBA00023163"/>
    </source>
</evidence>
<evidence type="ECO:0000256" key="9">
    <source>
        <dbReference type="ARBA" id="ARBA00025687"/>
    </source>
</evidence>
<dbReference type="Pfam" id="PF07544">
    <property type="entry name" value="Med9"/>
    <property type="match status" value="1"/>
</dbReference>
<comment type="caution">
    <text evidence="12">The sequence shown here is derived from an EMBL/GenBank/DDBJ whole genome shotgun (WGS) entry which is preliminary data.</text>
</comment>
<keyword evidence="5" id="KW-0175">Coiled coil</keyword>
<evidence type="ECO:0000256" key="4">
    <source>
        <dbReference type="ARBA" id="ARBA00023015"/>
    </source>
</evidence>
<evidence type="ECO:0000256" key="1">
    <source>
        <dbReference type="ARBA" id="ARBA00004123"/>
    </source>
</evidence>
<evidence type="ECO:0000256" key="3">
    <source>
        <dbReference type="ARBA" id="ARBA00020636"/>
    </source>
</evidence>
<evidence type="ECO:0000256" key="6">
    <source>
        <dbReference type="ARBA" id="ARBA00023159"/>
    </source>
</evidence>
<dbReference type="SUPFAM" id="SSF140718">
    <property type="entry name" value="Mediator hinge subcomplex-like"/>
    <property type="match status" value="1"/>
</dbReference>
<dbReference type="AlphaFoldDB" id="A0A7I8VB28"/>
<keyword evidence="4 11" id="KW-0805">Transcription regulation</keyword>
<dbReference type="GO" id="GO:0003712">
    <property type="term" value="F:transcription coregulator activity"/>
    <property type="evidence" value="ECO:0007669"/>
    <property type="project" value="InterPro"/>
</dbReference>
<evidence type="ECO:0000313" key="12">
    <source>
        <dbReference type="EMBL" id="CAD5113544.1"/>
    </source>
</evidence>
<comment type="similarity">
    <text evidence="2 11">Belongs to the Mediator complex subunit 9 family.</text>
</comment>
<dbReference type="InterPro" id="IPR011425">
    <property type="entry name" value="Med9"/>
</dbReference>
<dbReference type="GO" id="GO:0016592">
    <property type="term" value="C:mediator complex"/>
    <property type="evidence" value="ECO:0007669"/>
    <property type="project" value="InterPro"/>
</dbReference>
<accession>A0A7I8VB28</accession>
<evidence type="ECO:0000256" key="10">
    <source>
        <dbReference type="ARBA" id="ARBA00031260"/>
    </source>
</evidence>
<dbReference type="OrthoDB" id="5950777at2759"/>
<evidence type="ECO:0000256" key="5">
    <source>
        <dbReference type="ARBA" id="ARBA00023054"/>
    </source>
</evidence>
<keyword evidence="8 11" id="KW-0539">Nucleus</keyword>
<dbReference type="PANTHER" id="PTHR20844:SF0">
    <property type="entry name" value="MEDIATOR OF RNA POLYMERASE II TRANSCRIPTION SUBUNIT 9"/>
    <property type="match status" value="1"/>
</dbReference>
<reference evidence="12 13" key="1">
    <citation type="submission" date="2020-08" db="EMBL/GenBank/DDBJ databases">
        <authorList>
            <person name="Hejnol A."/>
        </authorList>
    </citation>
    <scope>NUCLEOTIDE SEQUENCE [LARGE SCALE GENOMIC DNA]</scope>
</reference>
<dbReference type="GO" id="GO:0006357">
    <property type="term" value="P:regulation of transcription by RNA polymerase II"/>
    <property type="evidence" value="ECO:0007669"/>
    <property type="project" value="InterPro"/>
</dbReference>
<sequence>MVNLRKLSKHNYRSVGNGNISLQIKNMSDVDVNFIPLVYEILKSVDKDSGDVTNRVTDLKNKIQRAKEQVEKLPGIDQCPEEQAKQLEVIRKQLDLKVELLKKLRNFSITPLSNDQLRFGGYDHQSYQQ</sequence>
<keyword evidence="7 11" id="KW-0804">Transcription</keyword>
<proteinExistence type="inferred from homology"/>
<evidence type="ECO:0000313" key="13">
    <source>
        <dbReference type="Proteomes" id="UP000549394"/>
    </source>
</evidence>
<gene>
    <name evidence="11" type="primary">MED9</name>
    <name evidence="12" type="ORF">DGYR_LOCUS2512</name>
</gene>
<dbReference type="EMBL" id="CAJFCJ010000004">
    <property type="protein sequence ID" value="CAD5113544.1"/>
    <property type="molecule type" value="Genomic_DNA"/>
</dbReference>
<evidence type="ECO:0000256" key="2">
    <source>
        <dbReference type="ARBA" id="ARBA00008089"/>
    </source>
</evidence>
<protein>
    <recommendedName>
        <fullName evidence="3 11">Mediator of RNA polymerase II transcription subunit 9</fullName>
    </recommendedName>
    <alternativeName>
        <fullName evidence="10 11">Mediator complex subunit 9</fullName>
    </alternativeName>
</protein>
<dbReference type="Proteomes" id="UP000549394">
    <property type="component" value="Unassembled WGS sequence"/>
</dbReference>
<comment type="subcellular location">
    <subcellularLocation>
        <location evidence="1 11">Nucleus</location>
    </subcellularLocation>
</comment>
<name>A0A7I8VB28_9ANNE</name>
<evidence type="ECO:0000256" key="11">
    <source>
        <dbReference type="RuleBase" id="RU364145"/>
    </source>
</evidence>
<keyword evidence="13" id="KW-1185">Reference proteome</keyword>
<dbReference type="PANTHER" id="PTHR20844">
    <property type="entry name" value="MEDIATOR OF RNA POLYMERASE II TRANSCRIPTION, SUBUNIT 9"/>
    <property type="match status" value="1"/>
</dbReference>
<comment type="subunit">
    <text evidence="11">Component of the Mediator complex.</text>
</comment>